<dbReference type="PROSITE" id="PS50026">
    <property type="entry name" value="EGF_3"/>
    <property type="match status" value="1"/>
</dbReference>
<comment type="caution">
    <text evidence="9">Lacks conserved residue(s) required for the propagation of feature annotation.</text>
</comment>
<dbReference type="SMART" id="SM00181">
    <property type="entry name" value="EGF"/>
    <property type="match status" value="2"/>
</dbReference>
<dbReference type="Gene3D" id="2.10.25.10">
    <property type="entry name" value="Laminin"/>
    <property type="match status" value="2"/>
</dbReference>
<dbReference type="GO" id="GO:0016020">
    <property type="term" value="C:membrane"/>
    <property type="evidence" value="ECO:0007669"/>
    <property type="project" value="UniProtKB-SubCell"/>
</dbReference>
<gene>
    <name evidence="12" type="ORF">NMOB1V02_LOCUS1349</name>
</gene>
<feature type="region of interest" description="Disordered" evidence="10">
    <location>
        <begin position="167"/>
        <end position="186"/>
    </location>
</feature>
<dbReference type="PROSITE" id="PS01186">
    <property type="entry name" value="EGF_2"/>
    <property type="match status" value="1"/>
</dbReference>
<evidence type="ECO:0000256" key="1">
    <source>
        <dbReference type="ARBA" id="ARBA00004479"/>
    </source>
</evidence>
<evidence type="ECO:0000256" key="7">
    <source>
        <dbReference type="ARBA" id="ARBA00023157"/>
    </source>
</evidence>
<keyword evidence="6" id="KW-0472">Membrane</keyword>
<dbReference type="FunFam" id="2.10.25.10:FF:000018">
    <property type="entry name" value="Delta-like 1"/>
    <property type="match status" value="1"/>
</dbReference>
<dbReference type="PROSITE" id="PS00022">
    <property type="entry name" value="EGF_1"/>
    <property type="match status" value="2"/>
</dbReference>
<keyword evidence="8" id="KW-0325">Glycoprotein</keyword>
<keyword evidence="13" id="KW-1185">Reference proteome</keyword>
<evidence type="ECO:0000256" key="9">
    <source>
        <dbReference type="PROSITE-ProRule" id="PRU00076"/>
    </source>
</evidence>
<feature type="disulfide bond" evidence="9">
    <location>
        <begin position="70"/>
        <end position="79"/>
    </location>
</feature>
<dbReference type="EMBL" id="OA882171">
    <property type="protein sequence ID" value="CAD7273465.1"/>
    <property type="molecule type" value="Genomic_DNA"/>
</dbReference>
<evidence type="ECO:0000256" key="10">
    <source>
        <dbReference type="SAM" id="MobiDB-lite"/>
    </source>
</evidence>
<dbReference type="Pfam" id="PF21700">
    <property type="entry name" value="EGF_DL_JAG"/>
    <property type="match status" value="1"/>
</dbReference>
<name>A0A7R9BDY1_9CRUS</name>
<protein>
    <recommendedName>
        <fullName evidence="11">EGF-like domain-containing protein</fullName>
    </recommendedName>
</protein>
<organism evidence="12">
    <name type="scientific">Notodromas monacha</name>
    <dbReference type="NCBI Taxonomy" id="399045"/>
    <lineage>
        <taxon>Eukaryota</taxon>
        <taxon>Metazoa</taxon>
        <taxon>Ecdysozoa</taxon>
        <taxon>Arthropoda</taxon>
        <taxon>Crustacea</taxon>
        <taxon>Oligostraca</taxon>
        <taxon>Ostracoda</taxon>
        <taxon>Podocopa</taxon>
        <taxon>Podocopida</taxon>
        <taxon>Cypridocopina</taxon>
        <taxon>Cypridoidea</taxon>
        <taxon>Cyprididae</taxon>
        <taxon>Notodromas</taxon>
    </lineage>
</organism>
<reference evidence="12" key="1">
    <citation type="submission" date="2020-11" db="EMBL/GenBank/DDBJ databases">
        <authorList>
            <person name="Tran Van P."/>
        </authorList>
    </citation>
    <scope>NUCLEOTIDE SEQUENCE</scope>
</reference>
<dbReference type="Proteomes" id="UP000678499">
    <property type="component" value="Unassembled WGS sequence"/>
</dbReference>
<sequence>MLRLITSWSSGSRQVVDGCVEREGSHFKCNGNAERVCEIGWTGDMCDVPICRPGCDPLHGYCHKPGECVCKLGWRGDLCNECMTLPGCIHGTCDVTWECNCKPGWDGLFCNQPKCKEGCHTTRGYCEKPEECNLRRSPRMNDRDAGCQSVAITSRQRRFRISIRITHTTQNPGRDPETPPKSSNSDLTRVFDVAARFDTTSPPHVANNNATLALSCGFRE</sequence>
<dbReference type="OrthoDB" id="6342731at2759"/>
<evidence type="ECO:0000256" key="2">
    <source>
        <dbReference type="ARBA" id="ARBA00022536"/>
    </source>
</evidence>
<keyword evidence="5" id="KW-1133">Transmembrane helix</keyword>
<keyword evidence="7 9" id="KW-1015">Disulfide bond</keyword>
<evidence type="ECO:0000256" key="8">
    <source>
        <dbReference type="ARBA" id="ARBA00023180"/>
    </source>
</evidence>
<evidence type="ECO:0000259" key="11">
    <source>
        <dbReference type="PROSITE" id="PS50026"/>
    </source>
</evidence>
<evidence type="ECO:0000256" key="5">
    <source>
        <dbReference type="ARBA" id="ARBA00022989"/>
    </source>
</evidence>
<evidence type="ECO:0000256" key="4">
    <source>
        <dbReference type="ARBA" id="ARBA00022737"/>
    </source>
</evidence>
<evidence type="ECO:0000313" key="13">
    <source>
        <dbReference type="Proteomes" id="UP000678499"/>
    </source>
</evidence>
<proteinExistence type="predicted"/>
<evidence type="ECO:0000256" key="3">
    <source>
        <dbReference type="ARBA" id="ARBA00022692"/>
    </source>
</evidence>
<dbReference type="EMBL" id="CAJPEX010000134">
    <property type="protein sequence ID" value="CAG0913617.1"/>
    <property type="molecule type" value="Genomic_DNA"/>
</dbReference>
<keyword evidence="4" id="KW-0677">Repeat</keyword>
<keyword evidence="2 9" id="KW-0245">EGF-like domain</keyword>
<evidence type="ECO:0000313" key="12">
    <source>
        <dbReference type="EMBL" id="CAD7273465.1"/>
    </source>
</evidence>
<evidence type="ECO:0000256" key="6">
    <source>
        <dbReference type="ARBA" id="ARBA00023136"/>
    </source>
</evidence>
<comment type="subcellular location">
    <subcellularLocation>
        <location evidence="1">Membrane</location>
        <topology evidence="1">Single-pass type I membrane protein</topology>
    </subcellularLocation>
</comment>
<keyword evidence="3" id="KW-0812">Transmembrane</keyword>
<dbReference type="InterPro" id="IPR000742">
    <property type="entry name" value="EGF"/>
</dbReference>
<feature type="domain" description="EGF-like" evidence="11">
    <location>
        <begin position="47"/>
        <end position="80"/>
    </location>
</feature>
<dbReference type="AlphaFoldDB" id="A0A7R9BDY1"/>
<accession>A0A7R9BDY1</accession>